<organism evidence="9 10">
    <name type="scientific">Carsonella ruddii</name>
    <dbReference type="NCBI Taxonomy" id="114186"/>
    <lineage>
        <taxon>Bacteria</taxon>
        <taxon>Pseudomonadati</taxon>
        <taxon>Pseudomonadota</taxon>
        <taxon>Gammaproteobacteria</taxon>
        <taxon>Oceanospirillales</taxon>
        <taxon>Halomonadaceae</taxon>
        <taxon>Zymobacter group</taxon>
        <taxon>Candidatus Carsonella</taxon>
    </lineage>
</organism>
<dbReference type="GO" id="GO:0004825">
    <property type="term" value="F:methionine-tRNA ligase activity"/>
    <property type="evidence" value="ECO:0007669"/>
    <property type="project" value="InterPro"/>
</dbReference>
<evidence type="ECO:0000259" key="8">
    <source>
        <dbReference type="Pfam" id="PF09334"/>
    </source>
</evidence>
<keyword evidence="9" id="KW-0456">Lyase</keyword>
<evidence type="ECO:0000256" key="7">
    <source>
        <dbReference type="RuleBase" id="RU363039"/>
    </source>
</evidence>
<dbReference type="PANTHER" id="PTHR43326:SF1">
    <property type="entry name" value="METHIONINE--TRNA LIGASE, MITOCHONDRIAL"/>
    <property type="match status" value="1"/>
</dbReference>
<dbReference type="Gene3D" id="3.40.50.620">
    <property type="entry name" value="HUPs"/>
    <property type="match status" value="1"/>
</dbReference>
<comment type="similarity">
    <text evidence="7">Belongs to the class-I aminoacyl-tRNA synthetase family.</text>
</comment>
<keyword evidence="2 7" id="KW-0547">Nucleotide-binding</keyword>
<evidence type="ECO:0000256" key="3">
    <source>
        <dbReference type="ARBA" id="ARBA00022840"/>
    </source>
</evidence>
<name>A0A1U9RRJ4_CARRU</name>
<proteinExistence type="inferred from homology"/>
<reference evidence="9 10" key="1">
    <citation type="submission" date="2017-02" db="EMBL/GenBank/DDBJ databases">
        <title>Complete Genome of Candidatus Carsonella ruddii strain BC, a Nutritional Endosymbiont of Bactericera cockerelli.</title>
        <authorList>
            <person name="Riley A.B."/>
            <person name="Kim D.H."/>
            <person name="Hansen A.K."/>
        </authorList>
    </citation>
    <scope>NUCLEOTIDE SEQUENCE [LARGE SCALE GENOMIC DNA]</scope>
    <source>
        <strain evidence="9 10">BC</strain>
    </source>
</reference>
<evidence type="ECO:0000256" key="5">
    <source>
        <dbReference type="ARBA" id="ARBA00023146"/>
    </source>
</evidence>
<dbReference type="PROSITE" id="PS00178">
    <property type="entry name" value="AA_TRNA_LIGASE_I"/>
    <property type="match status" value="1"/>
</dbReference>
<dbReference type="InterPro" id="IPR023457">
    <property type="entry name" value="Met-tRNA_synth_2"/>
</dbReference>
<sequence>MKNFLITTALPYINGIIHIGHIYELYISNMYFIIIKKYYNCKIFSGLDCHGLIKNNNLLKIDFLNKKKISFYNFNIIQKKTNTFINKRICNWFFILLSDDNKIFSKNTFRFFNKEKNFFIPDKYINIFCKICNFEMENFFCFNCLKINKFYIKSKINKKNIILKKINSIFLKNYIFKDWDISRYIKYNGFNIISKKNIFFYVWFDAILSYISNNLNFIKKKYCNFFFFQIIGKDIIFFHKLFCIILKFLKIYKYNLLVHGFIIFKNKISKSKIIKLKKISKNKLFFFFLINNKNYKEDIKYDYFLINNYYKKIFFNKILNLFFRIRKILNLYDNRIIDFYNNKKNHFYDFNFFKKKKLNNFYYKKIINILKLNKYINENKFWEKKNNFLIHFYYSKIIFIYIKNLNNLIEIINNKIITSKIYKNYKIFNLKKINEI</sequence>
<dbReference type="InterPro" id="IPR001412">
    <property type="entry name" value="aa-tRNA-synth_I_CS"/>
</dbReference>
<dbReference type="RefSeq" id="WP_211118373.1">
    <property type="nucleotide sequence ID" value="NZ_CP019943.1"/>
</dbReference>
<protein>
    <recommendedName>
        <fullName evidence="6">Methionyl-tRNA synthetase</fullName>
    </recommendedName>
</protein>
<keyword evidence="3 7" id="KW-0067">ATP-binding</keyword>
<dbReference type="AlphaFoldDB" id="A0A1U9RRJ4"/>
<dbReference type="InterPro" id="IPR014729">
    <property type="entry name" value="Rossmann-like_a/b/a_fold"/>
</dbReference>
<gene>
    <name evidence="9" type="ORF">BW244_0120</name>
</gene>
<keyword evidence="1 7" id="KW-0436">Ligase</keyword>
<dbReference type="GO" id="GO:0006431">
    <property type="term" value="P:methionyl-tRNA aminoacylation"/>
    <property type="evidence" value="ECO:0007669"/>
    <property type="project" value="InterPro"/>
</dbReference>
<dbReference type="Pfam" id="PF09334">
    <property type="entry name" value="tRNA-synt_1g"/>
    <property type="match status" value="1"/>
</dbReference>
<dbReference type="SUPFAM" id="SSF52374">
    <property type="entry name" value="Nucleotidylyl transferase"/>
    <property type="match status" value="1"/>
</dbReference>
<dbReference type="InterPro" id="IPR015413">
    <property type="entry name" value="Methionyl/Leucyl_tRNA_Synth"/>
</dbReference>
<keyword evidence="4 7" id="KW-0648">Protein biosynthesis</keyword>
<dbReference type="Proteomes" id="UP000189666">
    <property type="component" value="Chromosome"/>
</dbReference>
<evidence type="ECO:0000256" key="1">
    <source>
        <dbReference type="ARBA" id="ARBA00022598"/>
    </source>
</evidence>
<dbReference type="InterPro" id="IPR033911">
    <property type="entry name" value="MetRS_core"/>
</dbReference>
<evidence type="ECO:0000256" key="6">
    <source>
        <dbReference type="ARBA" id="ARBA00030904"/>
    </source>
</evidence>
<dbReference type="EMBL" id="CP019943">
    <property type="protein sequence ID" value="AQU89538.1"/>
    <property type="molecule type" value="Genomic_DNA"/>
</dbReference>
<evidence type="ECO:0000313" key="10">
    <source>
        <dbReference type="Proteomes" id="UP000189666"/>
    </source>
</evidence>
<evidence type="ECO:0000256" key="2">
    <source>
        <dbReference type="ARBA" id="ARBA00022741"/>
    </source>
</evidence>
<dbReference type="GO" id="GO:0005524">
    <property type="term" value="F:ATP binding"/>
    <property type="evidence" value="ECO:0007669"/>
    <property type="project" value="UniProtKB-KW"/>
</dbReference>
<evidence type="ECO:0000256" key="4">
    <source>
        <dbReference type="ARBA" id="ARBA00022917"/>
    </source>
</evidence>
<evidence type="ECO:0000313" key="9">
    <source>
        <dbReference type="EMBL" id="AQU89538.1"/>
    </source>
</evidence>
<keyword evidence="5 7" id="KW-0030">Aminoacyl-tRNA synthetase</keyword>
<dbReference type="PRINTS" id="PR01041">
    <property type="entry name" value="TRNASYNTHMET"/>
</dbReference>
<dbReference type="PANTHER" id="PTHR43326">
    <property type="entry name" value="METHIONYL-TRNA SYNTHETASE"/>
    <property type="match status" value="1"/>
</dbReference>
<feature type="domain" description="Methionyl/Leucyl tRNA synthetase" evidence="8">
    <location>
        <begin position="151"/>
        <end position="324"/>
    </location>
</feature>
<dbReference type="GO" id="GO:0016829">
    <property type="term" value="F:lyase activity"/>
    <property type="evidence" value="ECO:0007669"/>
    <property type="project" value="UniProtKB-KW"/>
</dbReference>
<accession>A0A1U9RRJ4</accession>